<dbReference type="EMBL" id="GBRH01163534">
    <property type="protein sequence ID" value="JAE34362.1"/>
    <property type="molecule type" value="Transcribed_RNA"/>
</dbReference>
<reference evidence="1" key="2">
    <citation type="journal article" date="2015" name="Data Brief">
        <title>Shoot transcriptome of the giant reed, Arundo donax.</title>
        <authorList>
            <person name="Barrero R.A."/>
            <person name="Guerrero F.D."/>
            <person name="Moolhuijzen P."/>
            <person name="Goolsby J.A."/>
            <person name="Tidwell J."/>
            <person name="Bellgard S.E."/>
            <person name="Bellgard M.I."/>
        </authorList>
    </citation>
    <scope>NUCLEOTIDE SEQUENCE</scope>
    <source>
        <tissue evidence="1">Shoot tissue taken approximately 20 cm above the soil surface</tissue>
    </source>
</reference>
<accession>A0A0A9HC80</accession>
<protein>
    <submittedName>
        <fullName evidence="1">Uncharacterized protein</fullName>
    </submittedName>
</protein>
<evidence type="ECO:0000313" key="1">
    <source>
        <dbReference type="EMBL" id="JAE34362.1"/>
    </source>
</evidence>
<name>A0A0A9HC80_ARUDO</name>
<organism evidence="1">
    <name type="scientific">Arundo donax</name>
    <name type="common">Giant reed</name>
    <name type="synonym">Donax arundinaceus</name>
    <dbReference type="NCBI Taxonomy" id="35708"/>
    <lineage>
        <taxon>Eukaryota</taxon>
        <taxon>Viridiplantae</taxon>
        <taxon>Streptophyta</taxon>
        <taxon>Embryophyta</taxon>
        <taxon>Tracheophyta</taxon>
        <taxon>Spermatophyta</taxon>
        <taxon>Magnoliopsida</taxon>
        <taxon>Liliopsida</taxon>
        <taxon>Poales</taxon>
        <taxon>Poaceae</taxon>
        <taxon>PACMAD clade</taxon>
        <taxon>Arundinoideae</taxon>
        <taxon>Arundineae</taxon>
        <taxon>Arundo</taxon>
    </lineage>
</organism>
<reference evidence="1" key="1">
    <citation type="submission" date="2014-09" db="EMBL/GenBank/DDBJ databases">
        <authorList>
            <person name="Magalhaes I.L.F."/>
            <person name="Oliveira U."/>
            <person name="Santos F.R."/>
            <person name="Vidigal T.H.D.A."/>
            <person name="Brescovit A.D."/>
            <person name="Santos A.J."/>
        </authorList>
    </citation>
    <scope>NUCLEOTIDE SEQUENCE</scope>
    <source>
        <tissue evidence="1">Shoot tissue taken approximately 20 cm above the soil surface</tissue>
    </source>
</reference>
<proteinExistence type="predicted"/>
<sequence>MEFDKKQESRCLDLFNGMQLMLCVPNIIIVQNQ</sequence>
<dbReference type="AlphaFoldDB" id="A0A0A9HC80"/>